<dbReference type="PANTHER" id="PTHR10434">
    <property type="entry name" value="1-ACYL-SN-GLYCEROL-3-PHOSPHATE ACYLTRANSFERASE"/>
    <property type="match status" value="1"/>
</dbReference>
<name>A0A1N6LH59_9BURK</name>
<evidence type="ECO:0000313" key="7">
    <source>
        <dbReference type="EMBL" id="SIO67981.1"/>
    </source>
</evidence>
<keyword evidence="2" id="KW-0444">Lipid biosynthesis</keyword>
<dbReference type="SUPFAM" id="SSF69593">
    <property type="entry name" value="Glycerol-3-phosphate (1)-acyltransferase"/>
    <property type="match status" value="1"/>
</dbReference>
<evidence type="ECO:0000256" key="4">
    <source>
        <dbReference type="ARBA" id="ARBA00023098"/>
    </source>
</evidence>
<evidence type="ECO:0000259" key="6">
    <source>
        <dbReference type="SMART" id="SM00563"/>
    </source>
</evidence>
<reference evidence="7 8" key="1">
    <citation type="submission" date="2016-11" db="EMBL/GenBank/DDBJ databases">
        <authorList>
            <person name="Jaros S."/>
            <person name="Januszkiewicz K."/>
            <person name="Wedrychowicz H."/>
        </authorList>
    </citation>
    <scope>NUCLEOTIDE SEQUENCE [LARGE SCALE GENOMIC DNA]</scope>
    <source>
        <strain evidence="7 8">GAS95</strain>
    </source>
</reference>
<dbReference type="GO" id="GO:0006654">
    <property type="term" value="P:phosphatidic acid biosynthetic process"/>
    <property type="evidence" value="ECO:0007669"/>
    <property type="project" value="TreeGrafter"/>
</dbReference>
<evidence type="ECO:0000256" key="2">
    <source>
        <dbReference type="ARBA" id="ARBA00022516"/>
    </source>
</evidence>
<sequence>MKLALRKARLIVHLLHGMWTVATRFPRATAAQREALNRAWSLKMLRLCGMRLVVHNDSARLDAGALVVANHISWIDIYVINAWRPTPFVSKAEIRQWPVVGWLAQQLGTVFIQREKRSDAKRIMHELSDRLSAGELMCVFPEGTTSDGLTLLPFHANMFQAAVSAGSPVQPLCLMYEDAQGRQSTAPAYIGELSLGESLDALLRGGPLTAHVYVGEALAPGADRRSLAAQAEQTIGAALRSLQGTTMGASAAAAASLESALVAKASAAEAGRSQASQDIQDAQAGTLIDGVDQQGRSA</sequence>
<dbReference type="Proteomes" id="UP000185151">
    <property type="component" value="Unassembled WGS sequence"/>
</dbReference>
<keyword evidence="3 7" id="KW-0808">Transferase</keyword>
<dbReference type="RefSeq" id="WP_074302178.1">
    <property type="nucleotide sequence ID" value="NZ_FSRU01000003.1"/>
</dbReference>
<dbReference type="SMART" id="SM00563">
    <property type="entry name" value="PlsC"/>
    <property type="match status" value="1"/>
</dbReference>
<protein>
    <submittedName>
        <fullName evidence="7">Lyso-ornithine lipid acyltransferase</fullName>
    </submittedName>
</protein>
<keyword evidence="4" id="KW-0443">Lipid metabolism</keyword>
<dbReference type="PANTHER" id="PTHR10434:SF64">
    <property type="entry name" value="1-ACYL-SN-GLYCEROL-3-PHOSPHATE ACYLTRANSFERASE-RELATED"/>
    <property type="match status" value="1"/>
</dbReference>
<comment type="pathway">
    <text evidence="1">Lipid metabolism.</text>
</comment>
<evidence type="ECO:0000256" key="5">
    <source>
        <dbReference type="ARBA" id="ARBA00023315"/>
    </source>
</evidence>
<dbReference type="InterPro" id="IPR002123">
    <property type="entry name" value="Plipid/glycerol_acylTrfase"/>
</dbReference>
<dbReference type="Pfam" id="PF01553">
    <property type="entry name" value="Acyltransferase"/>
    <property type="match status" value="1"/>
</dbReference>
<dbReference type="EMBL" id="FSRU01000003">
    <property type="protein sequence ID" value="SIO67981.1"/>
    <property type="molecule type" value="Genomic_DNA"/>
</dbReference>
<evidence type="ECO:0000313" key="8">
    <source>
        <dbReference type="Proteomes" id="UP000185151"/>
    </source>
</evidence>
<dbReference type="AlphaFoldDB" id="A0A1N6LH59"/>
<feature type="domain" description="Phospholipid/glycerol acyltransferase" evidence="6">
    <location>
        <begin position="65"/>
        <end position="177"/>
    </location>
</feature>
<evidence type="ECO:0000256" key="1">
    <source>
        <dbReference type="ARBA" id="ARBA00005189"/>
    </source>
</evidence>
<dbReference type="CDD" id="cd07989">
    <property type="entry name" value="LPLAT_AGPAT-like"/>
    <property type="match status" value="1"/>
</dbReference>
<gene>
    <name evidence="7" type="ORF">SAMN05444165_7223</name>
</gene>
<keyword evidence="8" id="KW-1185">Reference proteome</keyword>
<accession>A0A1N6LH59</accession>
<evidence type="ECO:0000256" key="3">
    <source>
        <dbReference type="ARBA" id="ARBA00022679"/>
    </source>
</evidence>
<dbReference type="OrthoDB" id="9806880at2"/>
<keyword evidence="5 7" id="KW-0012">Acyltransferase</keyword>
<proteinExistence type="predicted"/>
<dbReference type="GO" id="GO:0003841">
    <property type="term" value="F:1-acylglycerol-3-phosphate O-acyltransferase activity"/>
    <property type="evidence" value="ECO:0007669"/>
    <property type="project" value="TreeGrafter"/>
</dbReference>
<organism evidence="7 8">
    <name type="scientific">Paraburkholderia phenazinium</name>
    <dbReference type="NCBI Taxonomy" id="60549"/>
    <lineage>
        <taxon>Bacteria</taxon>
        <taxon>Pseudomonadati</taxon>
        <taxon>Pseudomonadota</taxon>
        <taxon>Betaproteobacteria</taxon>
        <taxon>Burkholderiales</taxon>
        <taxon>Burkholderiaceae</taxon>
        <taxon>Paraburkholderia</taxon>
    </lineage>
</organism>